<evidence type="ECO:0000313" key="4">
    <source>
        <dbReference type="Proteomes" id="UP000634004"/>
    </source>
</evidence>
<dbReference type="InterPro" id="IPR025202">
    <property type="entry name" value="PLD-like_dom"/>
</dbReference>
<dbReference type="Proteomes" id="UP000634004">
    <property type="component" value="Unassembled WGS sequence"/>
</dbReference>
<evidence type="ECO:0000313" key="3">
    <source>
        <dbReference type="EMBL" id="GHB04770.1"/>
    </source>
</evidence>
<accession>A0A8J3CV79</accession>
<dbReference type="RefSeq" id="WP_189499626.1">
    <property type="nucleotide sequence ID" value="NZ_BMZH01000022.1"/>
</dbReference>
<name>A0A8J3CV79_9PROT</name>
<proteinExistence type="predicted"/>
<dbReference type="AlphaFoldDB" id="A0A8J3CV79"/>
<evidence type="ECO:0000259" key="2">
    <source>
        <dbReference type="Pfam" id="PF13091"/>
    </source>
</evidence>
<feature type="region of interest" description="Disordered" evidence="1">
    <location>
        <begin position="159"/>
        <end position="199"/>
    </location>
</feature>
<reference evidence="3" key="1">
    <citation type="journal article" date="2014" name="Int. J. Syst. Evol. Microbiol.">
        <title>Complete genome sequence of Corynebacterium casei LMG S-19264T (=DSM 44701T), isolated from a smear-ripened cheese.</title>
        <authorList>
            <consortium name="US DOE Joint Genome Institute (JGI-PGF)"/>
            <person name="Walter F."/>
            <person name="Albersmeier A."/>
            <person name="Kalinowski J."/>
            <person name="Ruckert C."/>
        </authorList>
    </citation>
    <scope>NUCLEOTIDE SEQUENCE</scope>
    <source>
        <strain evidence="3">KCTC 32513</strain>
    </source>
</reference>
<dbReference type="EMBL" id="BMZH01000022">
    <property type="protein sequence ID" value="GHB04770.1"/>
    <property type="molecule type" value="Genomic_DNA"/>
</dbReference>
<dbReference type="Pfam" id="PF13091">
    <property type="entry name" value="PLDc_2"/>
    <property type="match status" value="1"/>
</dbReference>
<organism evidence="3 4">
    <name type="scientific">Algimonas arctica</name>
    <dbReference type="NCBI Taxonomy" id="1479486"/>
    <lineage>
        <taxon>Bacteria</taxon>
        <taxon>Pseudomonadati</taxon>
        <taxon>Pseudomonadota</taxon>
        <taxon>Alphaproteobacteria</taxon>
        <taxon>Maricaulales</taxon>
        <taxon>Robiginitomaculaceae</taxon>
        <taxon>Algimonas</taxon>
    </lineage>
</organism>
<keyword evidence="4" id="KW-1185">Reference proteome</keyword>
<feature type="domain" description="Phospholipase D-like" evidence="2">
    <location>
        <begin position="19"/>
        <end position="136"/>
    </location>
</feature>
<dbReference type="InterPro" id="IPR059166">
    <property type="entry name" value="PLD-like_cat"/>
</dbReference>
<dbReference type="CDD" id="cd09176">
    <property type="entry name" value="PLDc_unchar6"/>
    <property type="match status" value="1"/>
</dbReference>
<feature type="compositionally biased region" description="Polar residues" evidence="1">
    <location>
        <begin position="179"/>
        <end position="197"/>
    </location>
</feature>
<sequence length="503" mass="56751">MFKVIDKNWKSEFTKVDLQAEGRLRIVSPFVKLKAAKILIDAVRPSDIQVITRYNLEDFYKGVSDIEALEFLISQGAEVQGISKLHSKLYIYGDKHALVTSANLTCGGMQTNFEFGCGLDDGALIASCHDYFDCLWDENEPILSYDNTNEWKDVVERKKVAGGSKKPGDGDALPDLGRQLTTQKPPNPSVPTSQNDQPEFLENPLEFQSFVKFLGEGTNRVLRSRTTFEELESSGAHWSLGYPNSKTPRQPQDGDVMFVSRMVSDPNDIIIFGRALSIAHDEVRDVATPEDIAVHDWRSIWGKYIRVYDAEFLDGEIGGGVSLRELEAKFGPNTYMSTQRNLIEGHGNLNPLKAYQQAPGVQLTDVAYEWLNQRFEEQKTHHGIIGEEEIATLHIPTKPPSKYPREFQIELKKTYYKNSYFNPPVQHGVALASSPIDLFLGTTRIHSKAKSTRYAANRNNPRIFTDEVFQDWKFANFKVGDVLRATMESSNAIWLKQDNSSPA</sequence>
<gene>
    <name evidence="3" type="ORF">GCM10009069_29190</name>
</gene>
<comment type="caution">
    <text evidence="3">The sequence shown here is derived from an EMBL/GenBank/DDBJ whole genome shotgun (WGS) entry which is preliminary data.</text>
</comment>
<protein>
    <recommendedName>
        <fullName evidence="2">Phospholipase D-like domain-containing protein</fullName>
    </recommendedName>
</protein>
<dbReference type="Gene3D" id="3.30.870.10">
    <property type="entry name" value="Endonuclease Chain A"/>
    <property type="match status" value="1"/>
</dbReference>
<evidence type="ECO:0000256" key="1">
    <source>
        <dbReference type="SAM" id="MobiDB-lite"/>
    </source>
</evidence>
<reference evidence="3" key="2">
    <citation type="submission" date="2020-09" db="EMBL/GenBank/DDBJ databases">
        <authorList>
            <person name="Sun Q."/>
            <person name="Kim S."/>
        </authorList>
    </citation>
    <scope>NUCLEOTIDE SEQUENCE</scope>
    <source>
        <strain evidence="3">KCTC 32513</strain>
    </source>
</reference>
<dbReference type="SUPFAM" id="SSF56024">
    <property type="entry name" value="Phospholipase D/nuclease"/>
    <property type="match status" value="1"/>
</dbReference>